<dbReference type="OMA" id="INVKICV"/>
<protein>
    <recommendedName>
        <fullName evidence="5">NF-X1-type domain-containing protein</fullName>
    </recommendedName>
</protein>
<evidence type="ECO:0000256" key="4">
    <source>
        <dbReference type="ARBA" id="ARBA00022833"/>
    </source>
</evidence>
<evidence type="ECO:0000313" key="7">
    <source>
        <dbReference type="Proteomes" id="UP000683925"/>
    </source>
</evidence>
<evidence type="ECO:0000256" key="2">
    <source>
        <dbReference type="ARBA" id="ARBA00022737"/>
    </source>
</evidence>
<keyword evidence="3" id="KW-0863">Zinc-finger</keyword>
<keyword evidence="7" id="KW-1185">Reference proteome</keyword>
<organism evidence="6 7">
    <name type="scientific">Paramecium octaurelia</name>
    <dbReference type="NCBI Taxonomy" id="43137"/>
    <lineage>
        <taxon>Eukaryota</taxon>
        <taxon>Sar</taxon>
        <taxon>Alveolata</taxon>
        <taxon>Ciliophora</taxon>
        <taxon>Intramacronucleata</taxon>
        <taxon>Oligohymenophorea</taxon>
        <taxon>Peniculida</taxon>
        <taxon>Parameciidae</taxon>
        <taxon>Paramecium</taxon>
    </lineage>
</organism>
<feature type="domain" description="NF-X1-type" evidence="5">
    <location>
        <begin position="1240"/>
        <end position="1257"/>
    </location>
</feature>
<dbReference type="InterPro" id="IPR041677">
    <property type="entry name" value="DNA2/NAM7_AAA_11"/>
</dbReference>
<dbReference type="GO" id="GO:0008270">
    <property type="term" value="F:zinc ion binding"/>
    <property type="evidence" value="ECO:0007669"/>
    <property type="project" value="UniProtKB-KW"/>
</dbReference>
<evidence type="ECO:0000256" key="1">
    <source>
        <dbReference type="ARBA" id="ARBA00022723"/>
    </source>
</evidence>
<dbReference type="SMART" id="SM00438">
    <property type="entry name" value="ZnF_NFX"/>
    <property type="match status" value="4"/>
</dbReference>
<dbReference type="InterPro" id="IPR045055">
    <property type="entry name" value="DNA2/NAM7-like"/>
</dbReference>
<dbReference type="Pfam" id="PF25396">
    <property type="entry name" value="ZNFX1"/>
    <property type="match status" value="1"/>
</dbReference>
<keyword evidence="2" id="KW-0677">Repeat</keyword>
<dbReference type="GO" id="GO:0031380">
    <property type="term" value="C:nuclear RNA-directed RNA polymerase complex"/>
    <property type="evidence" value="ECO:0007669"/>
    <property type="project" value="TreeGrafter"/>
</dbReference>
<dbReference type="InterPro" id="IPR057373">
    <property type="entry name" value="ZNFX1"/>
</dbReference>
<dbReference type="GO" id="GO:0004386">
    <property type="term" value="F:helicase activity"/>
    <property type="evidence" value="ECO:0007669"/>
    <property type="project" value="InterPro"/>
</dbReference>
<evidence type="ECO:0000256" key="3">
    <source>
        <dbReference type="ARBA" id="ARBA00022771"/>
    </source>
</evidence>
<dbReference type="PANTHER" id="PTHR10887:SF341">
    <property type="entry name" value="NFX1-TYPE ZINC FINGER-CONTAINING PROTEIN 1"/>
    <property type="match status" value="1"/>
</dbReference>
<dbReference type="OrthoDB" id="392140at2759"/>
<evidence type="ECO:0000259" key="5">
    <source>
        <dbReference type="SMART" id="SM00438"/>
    </source>
</evidence>
<dbReference type="GO" id="GO:0031048">
    <property type="term" value="P:regulatory ncRNA-mediated heterochromatin formation"/>
    <property type="evidence" value="ECO:0007669"/>
    <property type="project" value="TreeGrafter"/>
</dbReference>
<dbReference type="Proteomes" id="UP000683925">
    <property type="component" value="Unassembled WGS sequence"/>
</dbReference>
<evidence type="ECO:0000313" key="6">
    <source>
        <dbReference type="EMBL" id="CAD8155058.1"/>
    </source>
</evidence>
<feature type="domain" description="NF-X1-type" evidence="5">
    <location>
        <begin position="1134"/>
        <end position="1150"/>
    </location>
</feature>
<dbReference type="CDD" id="cd06008">
    <property type="entry name" value="NF-X1-zinc-finger"/>
    <property type="match status" value="1"/>
</dbReference>
<dbReference type="Pfam" id="PF13087">
    <property type="entry name" value="AAA_12"/>
    <property type="match status" value="1"/>
</dbReference>
<dbReference type="PANTHER" id="PTHR10887">
    <property type="entry name" value="DNA2/NAM7 HELICASE FAMILY"/>
    <property type="match status" value="1"/>
</dbReference>
<dbReference type="InterPro" id="IPR047187">
    <property type="entry name" value="SF1_C_Upf1"/>
</dbReference>
<dbReference type="CDD" id="cd18808">
    <property type="entry name" value="SF1_C_Upf1"/>
    <property type="match status" value="1"/>
</dbReference>
<dbReference type="EMBL" id="CAJJDP010000030">
    <property type="protein sequence ID" value="CAD8155058.1"/>
    <property type="molecule type" value="Genomic_DNA"/>
</dbReference>
<proteinExistence type="predicted"/>
<dbReference type="InterPro" id="IPR041679">
    <property type="entry name" value="DNA2/NAM7-like_C"/>
</dbReference>
<keyword evidence="1" id="KW-0479">Metal-binding</keyword>
<feature type="domain" description="NF-X1-type" evidence="5">
    <location>
        <begin position="1106"/>
        <end position="1130"/>
    </location>
</feature>
<feature type="domain" description="NF-X1-type" evidence="5">
    <location>
        <begin position="1215"/>
        <end position="1232"/>
    </location>
</feature>
<dbReference type="Pfam" id="PF13086">
    <property type="entry name" value="AAA_11"/>
    <property type="match status" value="2"/>
</dbReference>
<comment type="caution">
    <text evidence="6">The sequence shown here is derived from an EMBL/GenBank/DDBJ whole genome shotgun (WGS) entry which is preliminary data.</text>
</comment>
<dbReference type="InterPro" id="IPR000967">
    <property type="entry name" value="Znf_NFX1"/>
</dbReference>
<gene>
    <name evidence="6" type="ORF">POCTA_138.1.T0300089</name>
</gene>
<reference evidence="6" key="1">
    <citation type="submission" date="2021-01" db="EMBL/GenBank/DDBJ databases">
        <authorList>
            <consortium name="Genoscope - CEA"/>
            <person name="William W."/>
        </authorList>
    </citation>
    <scope>NUCLEOTIDE SEQUENCE</scope>
</reference>
<accession>A0A8S1TSL3</accession>
<sequence>MSESDSYSQIQSEQSDYDDQLCYWIRNCFRFQYDLDQIQIRLNDEQKLEDKLEYLRPIHQLFDSYYYLINQINKYKLRYNDNKLYQTYIVKSQSFQNEISGRCLQIITQIDQINYLYDKLEQIYQIFVFFLKDVDIEVLIQSNVSQIFTMQKIIEIHYPRINLKQLFNKFDGFLQLFQDSAKKFSYKNTPVYPQPLEFIQFSGKNNQIFGKFYELSNRESSLNNYLNYHFNILREDYIYEMRKQISYLSEKGFDENTVNINLYQNIRLKSFEINNYYLLWKISLQQYQLDGRRLKTIDWERSKKLSRGSLICITNVECHLLLFGVITQRSTNQEDYYNFNRINLEFRFLNPRSQILEFLTLLNQKTILFEYQIQIETQIYFLEALKQIEKLPFENFILKNWRQVSNPKYLQNNRCFDIDLTGNYVYSGIKVDLSQAIWPQMKSTLDESQLNAIKLILTKEVSLIQGPPGTGKTYCGLLATKILYENYFTINSPILIVTQTNHALEKFLEGLVKLVPFRDIAKLGGVPKSAAIKDCHFQCKSDIQFSWNDFKDLKKQLIRIFERLSSYDYFISDKDINRYWPELSEKLISEFQIDNRLNRSQIDLQAEELILNSWLDGKCPKASMLRQPYNLFGMSDYFKKSKICKLEQKNNILGRNPVEYYYENESEDLDEFLDSADEYDQYELDYQYEQKHNEFLVNQNNFNSLYDFQGIEKIQEDLKDDVLNPWELNYYDIKQIIKYLEYLKSKEDCLLFEKTYQQFKEMSQTLKNLYDKEEIKKLSKYKIIGVTVASAARHILKLQELNIKVLVMEEAAEVLESHTACILMKNLQHLILIGDHLQLRPQLKCYDLKKQSNIDVSLFERFYQNQIPKVKLTSQRRMKTKFADFIRLIYGNQYLDDNYVQLNRNNEEIIGLNEDLVFFKHPWLEGEDKKSKENIKEAEMITKMVQYLIEAAYRQQQITVLSFYLRQAQIIQKLLIKSHLSKVKVQTVDNYQGEENDIVIISLVRNNFQNKLGFIESSNRINVALSRAKIGLYVFGSFDFIKKASSSDSLWQKIIDMAYAKKCLNNFITLKCLNHGTLRKVQQPSDWFKFQAGCCDKICDYNFEGCNHRCTKQCHLGNHYLEKCPEKCEKLLECGHNCEQQCIQPCKCTQQIPIKLPNCNHEVLVICGQDPLNIKCQMDLQLTQQNCLHILNFKCFERESVDPKCQYECERKLQCGHICKKKCWQECQPCEDQCEKVKYCGHKCQNLCRQPCSSCNQDISIKYDCGHIIKKSCYYIQDLLILNQNINPFFFRSQIGQKYLKDLFQRLAIGSRDAFQIFNNQAEFQCNVPCQKPRECGHIFECKNLCPEVCTPCEYQFPVTLKCGHSYQILCKNKDGFLKNFVCKKQCIRQYKCGHQQQCKQMCFQQCTPCKEIVLKQLNCGHPTVRTQCFNNYICKKQCTKIRICGHSYPCHNKCGQECSPCLQKISRTLACGHSKEMNCSSTDFTCTWPCRRQRSCKHNYPCYNYCSQQCTPCNQVMLYTLSCGHQTQVQCWVLQDPYQRQYSDTFKCQICHYNF</sequence>
<name>A0A8S1TSL3_PAROT</name>
<keyword evidence="4" id="KW-0862">Zinc</keyword>